<feature type="transmembrane region" description="Helical" evidence="6">
    <location>
        <begin position="20"/>
        <end position="39"/>
    </location>
</feature>
<feature type="transmembrane region" description="Helical" evidence="6">
    <location>
        <begin position="187"/>
        <end position="212"/>
    </location>
</feature>
<keyword evidence="3 6" id="KW-1133">Transmembrane helix</keyword>
<evidence type="ECO:0000259" key="7">
    <source>
        <dbReference type="Pfam" id="PF20684"/>
    </source>
</evidence>
<organism evidence="8 9">
    <name type="scientific">Neofusicoccum ribis</name>
    <dbReference type="NCBI Taxonomy" id="45134"/>
    <lineage>
        <taxon>Eukaryota</taxon>
        <taxon>Fungi</taxon>
        <taxon>Dikarya</taxon>
        <taxon>Ascomycota</taxon>
        <taxon>Pezizomycotina</taxon>
        <taxon>Dothideomycetes</taxon>
        <taxon>Dothideomycetes incertae sedis</taxon>
        <taxon>Botryosphaeriales</taxon>
        <taxon>Botryosphaeriaceae</taxon>
        <taxon>Neofusicoccum</taxon>
    </lineage>
</organism>
<dbReference type="InterPro" id="IPR049326">
    <property type="entry name" value="Rhodopsin_dom_fungi"/>
</dbReference>
<keyword evidence="4 6" id="KW-0472">Membrane</keyword>
<keyword evidence="2 6" id="KW-0812">Transmembrane</keyword>
<gene>
    <name evidence="8" type="ORF">SLS56_004269</name>
</gene>
<evidence type="ECO:0000313" key="9">
    <source>
        <dbReference type="Proteomes" id="UP001521116"/>
    </source>
</evidence>
<sequence length="415" mass="45871">MADSAEDRNMTENLLPLEVFTMLGIGVFVIVLRTIARINAVGVGAFQLDDYLMLVAAIIYGLETGTAYVILDWWEDMANSGMTPEARQNLDPDSREYYLRVGGSKTQIVQWSFYVLLLWTLKACMCLFYSRLTLHEFEIRVKLGYAFIGLTYLATQLCILLGCQPFHSSWQVNPEPPNFCQPAISKLNLYTTLTLNIATDLYLLSIPVPMLWRANLATWRRLSLLVVFSGGIFVMLCGIMRCYIVLKDPVAGAQKATTWACRETFLAVLTTNAPVVYPLFRRGVERVASGSWKLSHIYRFSSDRSAWSVRDRGVASSSSGNRRAPVFRRSVNALPTDLSVSGGTGVGYGEGVVALGTWRGGEGDGIEEEDRDMWGRASRDYIVRTPVSGEGKDIESLSSGGRGVIGYGGSRAALI</sequence>
<keyword evidence="9" id="KW-1185">Reference proteome</keyword>
<accession>A0ABR3SWJ9</accession>
<comment type="subcellular location">
    <subcellularLocation>
        <location evidence="1">Membrane</location>
        <topology evidence="1">Multi-pass membrane protein</topology>
    </subcellularLocation>
</comment>
<feature type="transmembrane region" description="Helical" evidence="6">
    <location>
        <begin position="51"/>
        <end position="71"/>
    </location>
</feature>
<evidence type="ECO:0000256" key="2">
    <source>
        <dbReference type="ARBA" id="ARBA00022692"/>
    </source>
</evidence>
<feature type="transmembrane region" description="Helical" evidence="6">
    <location>
        <begin position="144"/>
        <end position="167"/>
    </location>
</feature>
<evidence type="ECO:0000313" key="8">
    <source>
        <dbReference type="EMBL" id="KAL1631750.1"/>
    </source>
</evidence>
<dbReference type="Proteomes" id="UP001521116">
    <property type="component" value="Unassembled WGS sequence"/>
</dbReference>
<dbReference type="InterPro" id="IPR052337">
    <property type="entry name" value="SAT4-like"/>
</dbReference>
<evidence type="ECO:0000256" key="4">
    <source>
        <dbReference type="ARBA" id="ARBA00023136"/>
    </source>
</evidence>
<dbReference type="EMBL" id="JAJVDC020000038">
    <property type="protein sequence ID" value="KAL1631750.1"/>
    <property type="molecule type" value="Genomic_DNA"/>
</dbReference>
<feature type="transmembrane region" description="Helical" evidence="6">
    <location>
        <begin position="111"/>
        <end position="132"/>
    </location>
</feature>
<evidence type="ECO:0000256" key="1">
    <source>
        <dbReference type="ARBA" id="ARBA00004141"/>
    </source>
</evidence>
<feature type="transmembrane region" description="Helical" evidence="6">
    <location>
        <begin position="224"/>
        <end position="246"/>
    </location>
</feature>
<dbReference type="PANTHER" id="PTHR33048">
    <property type="entry name" value="PTH11-LIKE INTEGRAL MEMBRANE PROTEIN (AFU_ORTHOLOGUE AFUA_5G11245)"/>
    <property type="match status" value="1"/>
</dbReference>
<comment type="caution">
    <text evidence="8">The sequence shown here is derived from an EMBL/GenBank/DDBJ whole genome shotgun (WGS) entry which is preliminary data.</text>
</comment>
<dbReference type="PANTHER" id="PTHR33048:SF2">
    <property type="entry name" value="SRPK"/>
    <property type="match status" value="1"/>
</dbReference>
<evidence type="ECO:0000256" key="3">
    <source>
        <dbReference type="ARBA" id="ARBA00022989"/>
    </source>
</evidence>
<dbReference type="Pfam" id="PF20684">
    <property type="entry name" value="Fung_rhodopsin"/>
    <property type="match status" value="1"/>
</dbReference>
<proteinExistence type="inferred from homology"/>
<feature type="domain" description="Rhodopsin" evidence="7">
    <location>
        <begin position="32"/>
        <end position="282"/>
    </location>
</feature>
<protein>
    <recommendedName>
        <fullName evidence="7">Rhodopsin domain-containing protein</fullName>
    </recommendedName>
</protein>
<reference evidence="8 9" key="1">
    <citation type="submission" date="2024-02" db="EMBL/GenBank/DDBJ databases">
        <title>De novo assembly and annotation of 12 fungi associated with fruit tree decline syndrome in Ontario, Canada.</title>
        <authorList>
            <person name="Sulman M."/>
            <person name="Ellouze W."/>
            <person name="Ilyukhin E."/>
        </authorList>
    </citation>
    <scope>NUCLEOTIDE SEQUENCE [LARGE SCALE GENOMIC DNA]</scope>
    <source>
        <strain evidence="8 9">M1-105</strain>
    </source>
</reference>
<evidence type="ECO:0000256" key="5">
    <source>
        <dbReference type="ARBA" id="ARBA00038359"/>
    </source>
</evidence>
<name>A0ABR3SWJ9_9PEZI</name>
<evidence type="ECO:0000256" key="6">
    <source>
        <dbReference type="SAM" id="Phobius"/>
    </source>
</evidence>
<comment type="similarity">
    <text evidence="5">Belongs to the SAT4 family.</text>
</comment>